<organism evidence="4 5">
    <name type="scientific">Streptomyces brasiliensis</name>
    <dbReference type="NCBI Taxonomy" id="1954"/>
    <lineage>
        <taxon>Bacteria</taxon>
        <taxon>Bacillati</taxon>
        <taxon>Actinomycetota</taxon>
        <taxon>Actinomycetes</taxon>
        <taxon>Kitasatosporales</taxon>
        <taxon>Streptomycetaceae</taxon>
        <taxon>Streptomyces</taxon>
    </lineage>
</organism>
<accession>A0A917NWG6</accession>
<dbReference type="NCBIfam" id="NF005559">
    <property type="entry name" value="PRK07231.1"/>
    <property type="match status" value="1"/>
</dbReference>
<evidence type="ECO:0000313" key="4">
    <source>
        <dbReference type="EMBL" id="GGJ35161.1"/>
    </source>
</evidence>
<evidence type="ECO:0000256" key="2">
    <source>
        <dbReference type="ARBA" id="ARBA00023002"/>
    </source>
</evidence>
<evidence type="ECO:0000256" key="1">
    <source>
        <dbReference type="ARBA" id="ARBA00006484"/>
    </source>
</evidence>
<dbReference type="PRINTS" id="PR00080">
    <property type="entry name" value="SDRFAMILY"/>
</dbReference>
<dbReference type="FunFam" id="3.40.50.720:FF:000084">
    <property type="entry name" value="Short-chain dehydrogenase reductase"/>
    <property type="match status" value="1"/>
</dbReference>
<name>A0A917NWG6_9ACTN</name>
<comment type="caution">
    <text evidence="4">The sequence shown here is derived from an EMBL/GenBank/DDBJ whole genome shotgun (WGS) entry which is preliminary data.</text>
</comment>
<evidence type="ECO:0000313" key="5">
    <source>
        <dbReference type="Proteomes" id="UP000657574"/>
    </source>
</evidence>
<feature type="region of interest" description="Disordered" evidence="3">
    <location>
        <begin position="246"/>
        <end position="268"/>
    </location>
</feature>
<reference evidence="4" key="1">
    <citation type="journal article" date="2014" name="Int. J. Syst. Evol. Microbiol.">
        <title>Complete genome sequence of Corynebacterium casei LMG S-19264T (=DSM 44701T), isolated from a smear-ripened cheese.</title>
        <authorList>
            <consortium name="US DOE Joint Genome Institute (JGI-PGF)"/>
            <person name="Walter F."/>
            <person name="Albersmeier A."/>
            <person name="Kalinowski J."/>
            <person name="Ruckert C."/>
        </authorList>
    </citation>
    <scope>NUCLEOTIDE SEQUENCE</scope>
    <source>
        <strain evidence="4">JCM 3086</strain>
    </source>
</reference>
<dbReference type="PANTHER" id="PTHR24321:SF8">
    <property type="entry name" value="ESTRADIOL 17-BETA-DEHYDROGENASE 8-RELATED"/>
    <property type="match status" value="1"/>
</dbReference>
<sequence>MGKLSGKVALVTGAAAGIGAATAEVLVGHGAQVVLGDIRGDLVEETAKRIGDAASAVTYDAADTASVEHLVDEVIARHGRLDVLHNNAAITAQAWTRDTTVLDTELDWFDQTLRVNLRSGYVAARRALPHMIAGGGGAIVNMASIAAFSGGPTLVGYGISKAGVAAMTKYLAAQYGRHNVRTNCIAPGAVLTEQVLENVPGVTEAAVAQLPYTRAGQGTDIGNVVAFLASEDAAYINGQVITVDGGGTAGTPPPLDTAPEAGSGPVPA</sequence>
<protein>
    <submittedName>
        <fullName evidence="4">Short-chain type dehydrogenase/reductase</fullName>
    </submittedName>
</protein>
<dbReference type="GO" id="GO:0016491">
    <property type="term" value="F:oxidoreductase activity"/>
    <property type="evidence" value="ECO:0007669"/>
    <property type="project" value="UniProtKB-KW"/>
</dbReference>
<evidence type="ECO:0000256" key="3">
    <source>
        <dbReference type="SAM" id="MobiDB-lite"/>
    </source>
</evidence>
<dbReference type="AlphaFoldDB" id="A0A917NWG6"/>
<keyword evidence="2" id="KW-0560">Oxidoreductase</keyword>
<dbReference type="InterPro" id="IPR036291">
    <property type="entry name" value="NAD(P)-bd_dom_sf"/>
</dbReference>
<dbReference type="RefSeq" id="WP_189313761.1">
    <property type="nucleotide sequence ID" value="NZ_BMQA01000019.1"/>
</dbReference>
<dbReference type="Proteomes" id="UP000657574">
    <property type="component" value="Unassembled WGS sequence"/>
</dbReference>
<dbReference type="InterPro" id="IPR002347">
    <property type="entry name" value="SDR_fam"/>
</dbReference>
<dbReference type="CDD" id="cd05233">
    <property type="entry name" value="SDR_c"/>
    <property type="match status" value="1"/>
</dbReference>
<proteinExistence type="inferred from homology"/>
<keyword evidence="5" id="KW-1185">Reference proteome</keyword>
<dbReference type="EMBL" id="BMQA01000019">
    <property type="protein sequence ID" value="GGJ35161.1"/>
    <property type="molecule type" value="Genomic_DNA"/>
</dbReference>
<dbReference type="SUPFAM" id="SSF51735">
    <property type="entry name" value="NAD(P)-binding Rossmann-fold domains"/>
    <property type="match status" value="1"/>
</dbReference>
<comment type="similarity">
    <text evidence="1">Belongs to the short-chain dehydrogenases/reductases (SDR) family.</text>
</comment>
<dbReference type="PANTHER" id="PTHR24321">
    <property type="entry name" value="DEHYDROGENASES, SHORT CHAIN"/>
    <property type="match status" value="1"/>
</dbReference>
<dbReference type="Pfam" id="PF13561">
    <property type="entry name" value="adh_short_C2"/>
    <property type="match status" value="1"/>
</dbReference>
<reference evidence="4" key="2">
    <citation type="submission" date="2020-09" db="EMBL/GenBank/DDBJ databases">
        <authorList>
            <person name="Sun Q."/>
            <person name="Ohkuma M."/>
        </authorList>
    </citation>
    <scope>NUCLEOTIDE SEQUENCE</scope>
    <source>
        <strain evidence="4">JCM 3086</strain>
    </source>
</reference>
<dbReference type="PRINTS" id="PR00081">
    <property type="entry name" value="GDHRDH"/>
</dbReference>
<dbReference type="Gene3D" id="3.40.50.720">
    <property type="entry name" value="NAD(P)-binding Rossmann-like Domain"/>
    <property type="match status" value="1"/>
</dbReference>
<gene>
    <name evidence="4" type="ORF">GCM10010121_053020</name>
</gene>